<dbReference type="InterPro" id="IPR017516">
    <property type="entry name" value="AbrB_dup"/>
</dbReference>
<dbReference type="RefSeq" id="WP_229685221.1">
    <property type="nucleotide sequence ID" value="NZ_BMNW01000001.1"/>
</dbReference>
<keyword evidence="3" id="KW-1185">Reference proteome</keyword>
<evidence type="ECO:0000313" key="3">
    <source>
        <dbReference type="Proteomes" id="UP000616499"/>
    </source>
</evidence>
<dbReference type="EMBL" id="BMNW01000001">
    <property type="protein sequence ID" value="GGL93086.1"/>
    <property type="molecule type" value="Genomic_DNA"/>
</dbReference>
<comment type="caution">
    <text evidence="2">The sequence shown here is derived from an EMBL/GenBank/DDBJ whole genome shotgun (WGS) entry which is preliminary data.</text>
</comment>
<gene>
    <name evidence="2" type="ORF">GCM10009425_00210</name>
</gene>
<feature type="transmembrane region" description="Helical" evidence="1">
    <location>
        <begin position="12"/>
        <end position="30"/>
    </location>
</feature>
<evidence type="ECO:0000313" key="2">
    <source>
        <dbReference type="EMBL" id="GGL93086.1"/>
    </source>
</evidence>
<dbReference type="InterPro" id="IPR007820">
    <property type="entry name" value="AbrB_fam"/>
</dbReference>
<feature type="transmembrane region" description="Helical" evidence="1">
    <location>
        <begin position="214"/>
        <end position="233"/>
    </location>
</feature>
<reference evidence="3" key="1">
    <citation type="journal article" date="2019" name="Int. J. Syst. Evol. Microbiol.">
        <title>The Global Catalogue of Microorganisms (GCM) 10K type strain sequencing project: providing services to taxonomists for standard genome sequencing and annotation.</title>
        <authorList>
            <consortium name="The Broad Institute Genomics Platform"/>
            <consortium name="The Broad Institute Genome Sequencing Center for Infectious Disease"/>
            <person name="Wu L."/>
            <person name="Ma J."/>
        </authorList>
    </citation>
    <scope>NUCLEOTIDE SEQUENCE [LARGE SCALE GENOMIC DNA]</scope>
    <source>
        <strain evidence="3">JCM 13501</strain>
    </source>
</reference>
<keyword evidence="1" id="KW-0812">Transmembrane</keyword>
<dbReference type="Proteomes" id="UP000616499">
    <property type="component" value="Unassembled WGS sequence"/>
</dbReference>
<keyword evidence="1" id="KW-1133">Transmembrane helix</keyword>
<feature type="transmembrane region" description="Helical" evidence="1">
    <location>
        <begin position="89"/>
        <end position="111"/>
    </location>
</feature>
<dbReference type="PANTHER" id="PTHR38457:SF1">
    <property type="entry name" value="REGULATOR ABRB-RELATED"/>
    <property type="match status" value="1"/>
</dbReference>
<dbReference type="Pfam" id="PF05145">
    <property type="entry name" value="AbrB"/>
    <property type="match status" value="1"/>
</dbReference>
<dbReference type="PANTHER" id="PTHR38457">
    <property type="entry name" value="REGULATOR ABRB-RELATED"/>
    <property type="match status" value="1"/>
</dbReference>
<protein>
    <recommendedName>
        <fullName evidence="4">AbrB family transcriptional regulator</fullName>
    </recommendedName>
</protein>
<feature type="transmembrane region" description="Helical" evidence="1">
    <location>
        <begin position="269"/>
        <end position="288"/>
    </location>
</feature>
<sequence length="350" mass="37728">MKRSYHTLAASLRLWWVTPLAGALGGYLASLAHWPLPWMIGSLLGVIAIRCCGWLTQEMPHARKGGQWVIATGIGLHFNQAIVEQIATHALVIVLGTVLTVTASVIGIVLLRRSGEDRATAFFASMPGGANEMVNLAKRNDAILARVAAAQSLRMVFVLLSVPAAYKYLFAGESPVALHAVEVNYFWLLPIMLVGAGLAFIFQKLRLPNAWQLGALLVSIATSVTFNLNIGLPAGAGDVGQWLIGSSLGCYFDRPFFRQAPAFMARTVLATLMAILIAAPIAAGLGWLTELDARSLLLGMVPGGIAEMSLTAEALHLMVPLVTAMQVLRLLLVLFLAQPVYRLWLRRVAN</sequence>
<feature type="transmembrane region" description="Helical" evidence="1">
    <location>
        <begin position="143"/>
        <end position="165"/>
    </location>
</feature>
<keyword evidence="1" id="KW-0472">Membrane</keyword>
<feature type="transmembrane region" description="Helical" evidence="1">
    <location>
        <begin position="185"/>
        <end position="202"/>
    </location>
</feature>
<evidence type="ECO:0008006" key="4">
    <source>
        <dbReference type="Google" id="ProtNLM"/>
    </source>
</evidence>
<accession>A0ABQ2GEX7</accession>
<dbReference type="PIRSF" id="PIRSF038991">
    <property type="entry name" value="Protein_AbrB"/>
    <property type="match status" value="1"/>
</dbReference>
<proteinExistence type="predicted"/>
<organism evidence="2 3">
    <name type="scientific">Pseudomonas asuensis</name>
    <dbReference type="NCBI Taxonomy" id="1825787"/>
    <lineage>
        <taxon>Bacteria</taxon>
        <taxon>Pseudomonadati</taxon>
        <taxon>Pseudomonadota</taxon>
        <taxon>Gammaproteobacteria</taxon>
        <taxon>Pseudomonadales</taxon>
        <taxon>Pseudomonadaceae</taxon>
        <taxon>Pseudomonas</taxon>
    </lineage>
</organism>
<evidence type="ECO:0000256" key="1">
    <source>
        <dbReference type="SAM" id="Phobius"/>
    </source>
</evidence>
<dbReference type="NCBIfam" id="TIGR03082">
    <property type="entry name" value="Gneg_AbrB_dup"/>
    <property type="match status" value="2"/>
</dbReference>
<name>A0ABQ2GEX7_9PSED</name>
<feature type="transmembrane region" description="Helical" evidence="1">
    <location>
        <begin position="317"/>
        <end position="337"/>
    </location>
</feature>